<evidence type="ECO:0000259" key="15">
    <source>
        <dbReference type="PROSITE" id="PS50200"/>
    </source>
</evidence>
<dbReference type="SUPFAM" id="SSF81606">
    <property type="entry name" value="PP2C-like"/>
    <property type="match status" value="1"/>
</dbReference>
<feature type="region of interest" description="Disordered" evidence="13">
    <location>
        <begin position="1331"/>
        <end position="1350"/>
    </location>
</feature>
<feature type="compositionally biased region" description="Polar residues" evidence="13">
    <location>
        <begin position="1336"/>
        <end position="1346"/>
    </location>
</feature>
<evidence type="ECO:0000256" key="5">
    <source>
        <dbReference type="ARBA" id="ARBA00022614"/>
    </source>
</evidence>
<evidence type="ECO:0000256" key="13">
    <source>
        <dbReference type="SAM" id="MobiDB-lite"/>
    </source>
</evidence>
<keyword evidence="9" id="KW-0115">cAMP biosynthesis</keyword>
<keyword evidence="7" id="KW-0677">Repeat</keyword>
<dbReference type="EMBL" id="KV454478">
    <property type="protein sequence ID" value="ODV61897.1"/>
    <property type="molecule type" value="Genomic_DNA"/>
</dbReference>
<dbReference type="SMART" id="SM00332">
    <property type="entry name" value="PP2Cc"/>
    <property type="match status" value="1"/>
</dbReference>
<dbReference type="CDD" id="cd00143">
    <property type="entry name" value="PP2Cc"/>
    <property type="match status" value="1"/>
</dbReference>
<evidence type="ECO:0000256" key="8">
    <source>
        <dbReference type="ARBA" id="ARBA00022842"/>
    </source>
</evidence>
<dbReference type="PROSITE" id="PS50125">
    <property type="entry name" value="GUANYLATE_CYCLASE_2"/>
    <property type="match status" value="1"/>
</dbReference>
<keyword evidence="8" id="KW-0460">Magnesium</keyword>
<dbReference type="Pfam" id="PF13855">
    <property type="entry name" value="LRR_8"/>
    <property type="match status" value="2"/>
</dbReference>
<dbReference type="Pfam" id="PF00211">
    <property type="entry name" value="Guanylate_cyc"/>
    <property type="match status" value="1"/>
</dbReference>
<dbReference type="Pfam" id="PF23010">
    <property type="entry name" value="RA_3"/>
    <property type="match status" value="1"/>
</dbReference>
<evidence type="ECO:0000256" key="4">
    <source>
        <dbReference type="ARBA" id="ARBA00021420"/>
    </source>
</evidence>
<dbReference type="RefSeq" id="XP_020048204.1">
    <property type="nucleotide sequence ID" value="XM_020190449.1"/>
</dbReference>
<feature type="domain" description="PPM-type phosphatase" evidence="16">
    <location>
        <begin position="713"/>
        <end position="1005"/>
    </location>
</feature>
<dbReference type="SMART" id="SM00364">
    <property type="entry name" value="LRR_BAC"/>
    <property type="match status" value="7"/>
</dbReference>
<comment type="catalytic activity">
    <reaction evidence="1">
        <text>ATP = 3',5'-cyclic AMP + diphosphate</text>
        <dbReference type="Rhea" id="RHEA:15389"/>
        <dbReference type="ChEBI" id="CHEBI:30616"/>
        <dbReference type="ChEBI" id="CHEBI:33019"/>
        <dbReference type="ChEBI" id="CHEBI:58165"/>
        <dbReference type="EC" id="4.6.1.1"/>
    </reaction>
</comment>
<dbReference type="Proteomes" id="UP000095038">
    <property type="component" value="Unassembled WGS sequence"/>
</dbReference>
<dbReference type="GO" id="GO:0035556">
    <property type="term" value="P:intracellular signal transduction"/>
    <property type="evidence" value="ECO:0007669"/>
    <property type="project" value="InterPro"/>
</dbReference>
<dbReference type="InterPro" id="IPR055414">
    <property type="entry name" value="LRR_R13L4/SHOC2-like"/>
</dbReference>
<keyword evidence="6" id="KW-0479">Metal-binding</keyword>
<dbReference type="GeneID" id="30964085"/>
<dbReference type="InterPro" id="IPR000159">
    <property type="entry name" value="RA_dom"/>
</dbReference>
<dbReference type="PROSITE" id="PS51746">
    <property type="entry name" value="PPM_2"/>
    <property type="match status" value="1"/>
</dbReference>
<evidence type="ECO:0000256" key="2">
    <source>
        <dbReference type="ARBA" id="ARBA00005381"/>
    </source>
</evidence>
<feature type="domain" description="Guanylate cyclase" evidence="14">
    <location>
        <begin position="1054"/>
        <end position="1191"/>
    </location>
</feature>
<dbReference type="EC" id="4.6.1.1" evidence="3"/>
<dbReference type="Gene3D" id="3.30.70.1230">
    <property type="entry name" value="Nucleotide cyclase"/>
    <property type="match status" value="1"/>
</dbReference>
<dbReference type="FunCoup" id="A0A1D2VK47">
    <property type="interactions" value="510"/>
</dbReference>
<organism evidence="17 18">
    <name type="scientific">Ascoidea rubescens DSM 1968</name>
    <dbReference type="NCBI Taxonomy" id="1344418"/>
    <lineage>
        <taxon>Eukaryota</taxon>
        <taxon>Fungi</taxon>
        <taxon>Dikarya</taxon>
        <taxon>Ascomycota</taxon>
        <taxon>Saccharomycotina</taxon>
        <taxon>Saccharomycetes</taxon>
        <taxon>Ascoideaceae</taxon>
        <taxon>Ascoidea</taxon>
    </lineage>
</organism>
<dbReference type="InterPro" id="IPR003591">
    <property type="entry name" value="Leu-rich_rpt_typical-subtyp"/>
</dbReference>
<evidence type="ECO:0000256" key="7">
    <source>
        <dbReference type="ARBA" id="ARBA00022737"/>
    </source>
</evidence>
<evidence type="ECO:0000256" key="10">
    <source>
        <dbReference type="ARBA" id="ARBA00023239"/>
    </source>
</evidence>
<dbReference type="Pfam" id="PF00481">
    <property type="entry name" value="PP2C"/>
    <property type="match status" value="1"/>
</dbReference>
<dbReference type="SUPFAM" id="SSF52058">
    <property type="entry name" value="L domain-like"/>
    <property type="match status" value="2"/>
</dbReference>
<dbReference type="CDD" id="cd07302">
    <property type="entry name" value="CHD"/>
    <property type="match status" value="1"/>
</dbReference>
<dbReference type="InterPro" id="IPR055071">
    <property type="entry name" value="RA_PHLPP-like"/>
</dbReference>
<dbReference type="InterPro" id="IPR032675">
    <property type="entry name" value="LRR_dom_sf"/>
</dbReference>
<proteinExistence type="inferred from homology"/>
<evidence type="ECO:0000256" key="6">
    <source>
        <dbReference type="ARBA" id="ARBA00022723"/>
    </source>
</evidence>
<feature type="domain" description="Ras-associating" evidence="15">
    <location>
        <begin position="7"/>
        <end position="112"/>
    </location>
</feature>
<evidence type="ECO:0000256" key="11">
    <source>
        <dbReference type="ARBA" id="ARBA00032597"/>
    </source>
</evidence>
<dbReference type="SUPFAM" id="SSF55073">
    <property type="entry name" value="Nucleotide cyclase"/>
    <property type="match status" value="1"/>
</dbReference>
<evidence type="ECO:0000256" key="9">
    <source>
        <dbReference type="ARBA" id="ARBA00022998"/>
    </source>
</evidence>
<dbReference type="OrthoDB" id="2021138at2759"/>
<evidence type="ECO:0000259" key="14">
    <source>
        <dbReference type="PROSITE" id="PS50125"/>
    </source>
</evidence>
<dbReference type="SMART" id="SM00044">
    <property type="entry name" value="CYCc"/>
    <property type="match status" value="1"/>
</dbReference>
<protein>
    <recommendedName>
        <fullName evidence="4">Adenylate cyclase</fullName>
        <ecNumber evidence="3">4.6.1.1</ecNumber>
    </recommendedName>
    <alternativeName>
        <fullName evidence="11">ATP pyrophosphate-lyase</fullName>
    </alternativeName>
    <alternativeName>
        <fullName evidence="12">Adenylyl cyclase</fullName>
    </alternativeName>
</protein>
<evidence type="ECO:0000313" key="17">
    <source>
        <dbReference type="EMBL" id="ODV61897.1"/>
    </source>
</evidence>
<evidence type="ECO:0000313" key="18">
    <source>
        <dbReference type="Proteomes" id="UP000095038"/>
    </source>
</evidence>
<reference evidence="18" key="1">
    <citation type="submission" date="2016-05" db="EMBL/GenBank/DDBJ databases">
        <title>Comparative genomics of biotechnologically important yeasts.</title>
        <authorList>
            <consortium name="DOE Joint Genome Institute"/>
            <person name="Riley R."/>
            <person name="Haridas S."/>
            <person name="Wolfe K.H."/>
            <person name="Lopes M.R."/>
            <person name="Hittinger C.T."/>
            <person name="Goker M."/>
            <person name="Salamov A."/>
            <person name="Wisecaver J."/>
            <person name="Long T.M."/>
            <person name="Aerts A.L."/>
            <person name="Barry K."/>
            <person name="Choi C."/>
            <person name="Clum A."/>
            <person name="Coughlan A.Y."/>
            <person name="Deshpande S."/>
            <person name="Douglass A.P."/>
            <person name="Hanson S.J."/>
            <person name="Klenk H.-P."/>
            <person name="Labutti K."/>
            <person name="Lapidus A."/>
            <person name="Lindquist E."/>
            <person name="Lipzen A."/>
            <person name="Meier-Kolthoff J.P."/>
            <person name="Ohm R.A."/>
            <person name="Otillar R.P."/>
            <person name="Pangilinan J."/>
            <person name="Peng Y."/>
            <person name="Rokas A."/>
            <person name="Rosa C.A."/>
            <person name="Scheuner C."/>
            <person name="Sibirny A.A."/>
            <person name="Slot J.C."/>
            <person name="Stielow J.B."/>
            <person name="Sun H."/>
            <person name="Kurtzman C.P."/>
            <person name="Blackwell M."/>
            <person name="Grigoriev I.V."/>
            <person name="Jeffries T.W."/>
        </authorList>
    </citation>
    <scope>NUCLEOTIDE SEQUENCE [LARGE SCALE GENOMIC DNA]</scope>
    <source>
        <strain evidence="18">DSM 1968</strain>
    </source>
</reference>
<name>A0A1D2VK47_9ASCO</name>
<dbReference type="Gene3D" id="3.60.40.10">
    <property type="entry name" value="PPM-type phosphatase domain"/>
    <property type="match status" value="1"/>
</dbReference>
<evidence type="ECO:0000256" key="1">
    <source>
        <dbReference type="ARBA" id="ARBA00001593"/>
    </source>
</evidence>
<dbReference type="PANTHER" id="PTHR48051:SF1">
    <property type="entry name" value="RAS SUPPRESSOR PROTEIN 1"/>
    <property type="match status" value="1"/>
</dbReference>
<dbReference type="Gene3D" id="3.80.10.10">
    <property type="entry name" value="Ribonuclease Inhibitor"/>
    <property type="match status" value="4"/>
</dbReference>
<dbReference type="Pfam" id="PF23598">
    <property type="entry name" value="LRR_14"/>
    <property type="match status" value="1"/>
</dbReference>
<dbReference type="InterPro" id="IPR029787">
    <property type="entry name" value="Nucleotide_cyclase"/>
</dbReference>
<dbReference type="GO" id="GO:0005737">
    <property type="term" value="C:cytoplasm"/>
    <property type="evidence" value="ECO:0007669"/>
    <property type="project" value="TreeGrafter"/>
</dbReference>
<keyword evidence="5" id="KW-0433">Leucine-rich repeat</keyword>
<dbReference type="PROSITE" id="PS50200">
    <property type="entry name" value="RA"/>
    <property type="match status" value="1"/>
</dbReference>
<dbReference type="GO" id="GO:0006171">
    <property type="term" value="P:cAMP biosynthetic process"/>
    <property type="evidence" value="ECO:0007669"/>
    <property type="project" value="UniProtKB-KW"/>
</dbReference>
<dbReference type="InParanoid" id="A0A1D2VK47"/>
<accession>A0A1D2VK47</accession>
<gene>
    <name evidence="17" type="ORF">ASCRUDRAFT_33659</name>
</gene>
<dbReference type="PROSITE" id="PS51450">
    <property type="entry name" value="LRR"/>
    <property type="match status" value="5"/>
</dbReference>
<dbReference type="CDD" id="cd17214">
    <property type="entry name" value="RA_CYR1_like"/>
    <property type="match status" value="1"/>
</dbReference>
<dbReference type="InterPro" id="IPR050216">
    <property type="entry name" value="LRR_domain-containing"/>
</dbReference>
<dbReference type="InterPro" id="IPR001932">
    <property type="entry name" value="PPM-type_phosphatase-like_dom"/>
</dbReference>
<dbReference type="SMART" id="SM00369">
    <property type="entry name" value="LRR_TYP"/>
    <property type="match status" value="12"/>
</dbReference>
<dbReference type="SMART" id="SM00365">
    <property type="entry name" value="LRR_SD22"/>
    <property type="match status" value="6"/>
</dbReference>
<dbReference type="InterPro" id="IPR036457">
    <property type="entry name" value="PPM-type-like_dom_sf"/>
</dbReference>
<keyword evidence="10" id="KW-0456">Lyase</keyword>
<evidence type="ECO:0000256" key="12">
    <source>
        <dbReference type="ARBA" id="ARBA00032637"/>
    </source>
</evidence>
<dbReference type="PANTHER" id="PTHR48051">
    <property type="match status" value="1"/>
</dbReference>
<comment type="similarity">
    <text evidence="2">Belongs to the adenylyl cyclase class-3 family.</text>
</comment>
<dbReference type="STRING" id="1344418.A0A1D2VK47"/>
<dbReference type="GO" id="GO:0046872">
    <property type="term" value="F:metal ion binding"/>
    <property type="evidence" value="ECO:0007669"/>
    <property type="project" value="UniProtKB-KW"/>
</dbReference>
<keyword evidence="18" id="KW-1185">Reference proteome</keyword>
<sequence length="1435" mass="163073">MSRKNSETYTIKVFSEDDSFATILLCPLEISVLDLLSTVSKKFRLDEKTIKNYKLSLKIGKLSKVLEIMDKPIKQQNNLLMFAGYDPLKDKFNILGTDIVYLCKFILEKNQHKILSSDEANSITRDYVHVDLRNMDLINIPLVFYQHTHEIEELDVSNNPSIYIPMDFINCCKNLRKIRYISNRSVRFPLNILEAKKLYHLDLQKNLFIELPLQLGQLRFLTKLNLNCNQIIYLPKTFSQLKHLKYLNLSSNQIKIFPDTLTNLPFLTELDLSYNIISYIPETIGNLKHLERLNLGTNALSKSLPLYLNRLKRLKYINLNYNNLSNFNILGELKNLEELYVSKNNVPTFKNENENLRIFAFDRNPITDIIFNSSLIYLTRLNLSKAKLASISDDLLLKVPNVENIVLDKNHIVTLPPSICTLKRLIYLSCFGNNLQAIPENIGNLSSLQYLDLHCNNIQSVPPGIWYLKSLHNLNLSTNLITHFPSHPGNCNNTPRISISESSPLMLGYQAMLPSYLGDSLMVLSMADNRLLDDSFEAISLMTSLKSLNLSYNDLIEIPIGGLRRMNNLTQLYLSGNKLTNFPTEDLSQLENLKELYINWNRFHTLQAELSGIRNLTVLDAGSNQLKYNTSNVLYDWNWHRNTKLKYLNFSGNKRLVISSSRDNQDTFAHLKDLRILGLIDLTFPTSSLPDETLNTRVRTTISQISNTNSKMMYGIADTLGKRENISTRDVLIENFRSNHKEILICLFDGKDEDQKDGHKLSKIIEENFPNLLSLELKKIGDISEYERKKSKVSTISQSENGDITDAIRRAFLSLNKVINSYLVSKNAEDTVESTTKSNAPRLNVGDLSRGCSVTVIYIVDKKLYAANIGDTMALLSKINGDHEVLTVRHDPTKRCEFERIRESGGFVSSTGKLDGIAEVSRACGYFDLLPHIHACPDIKEIDLSVSDEMLVIATKELWEYVRFETVVDVIRQEKNDPMLAAQKLRDYAISYGADDKITVIVLALNVKSGKGKTETNEESILPIKKRRNRGYLAQDSNLTKLEDEIEPPTNYLALVFTDIKNSTLLWDTYPIAMRSAIKVHNAIMRRQLRIIGGYEVKTEGDAFMVSFPTPLSALIWCFKVQLLLLNGDWPTEILLSDEGCELTGSDGKVLFKGLSVRMGIHWGMPVCENDIITKRMDYFGPMVNRAARVSAVADGGQITISSNFYSEFKKYEKAYLRVRNENCSLLDAYEDETVGSLYYNEMGTIESIGYELELLGERKLKGLESPETIWLICPKELGGRREFQKSSDIKSERHRRKGLVPLEDLNDLDLIAIRLEHICSYFFSSSKKLGSASSNGDDGNKSINENSNGSFSNKSISNSNFVTGGNNKTYLSNTLINSDSDNMAILENIITRIENCISMIIIRKAIGKVEGSFRFSNKSKNIDDLLKIIENLIC</sequence>
<evidence type="ECO:0000256" key="3">
    <source>
        <dbReference type="ARBA" id="ARBA00012201"/>
    </source>
</evidence>
<dbReference type="InterPro" id="IPR001054">
    <property type="entry name" value="A/G_cyclase"/>
</dbReference>
<evidence type="ECO:0000259" key="16">
    <source>
        <dbReference type="PROSITE" id="PS51746"/>
    </source>
</evidence>
<dbReference type="GO" id="GO:0004016">
    <property type="term" value="F:adenylate cyclase activity"/>
    <property type="evidence" value="ECO:0007669"/>
    <property type="project" value="UniProtKB-EC"/>
</dbReference>
<dbReference type="InterPro" id="IPR001611">
    <property type="entry name" value="Leu-rich_rpt"/>
</dbReference>